<sequence length="150" mass="17367">MDSSRSSQRAVIQFLLAKGERASQIYRRMKEAYGEQCLARCTIFRWCQLYEAGRVNIKDLSRPVQAHVATNNAKIVKVPESFYLLCRINQHGMRIGFSEMKSGMSVDHRLMLSLLKEISQFITSLNQIRHSTRYVTQIRHINCDAAFQQP</sequence>
<evidence type="ECO:0000313" key="2">
    <source>
        <dbReference type="Proteomes" id="UP000499080"/>
    </source>
</evidence>
<protein>
    <recommendedName>
        <fullName evidence="3">Mos1 transposase HTH domain-containing protein</fullName>
    </recommendedName>
</protein>
<dbReference type="Gene3D" id="1.10.10.1450">
    <property type="match status" value="1"/>
</dbReference>
<dbReference type="PANTHER" id="PTHR46060:SF1">
    <property type="entry name" value="MARINER MOS1 TRANSPOSASE-LIKE PROTEIN"/>
    <property type="match status" value="1"/>
</dbReference>
<proteinExistence type="predicted"/>
<evidence type="ECO:0008006" key="3">
    <source>
        <dbReference type="Google" id="ProtNLM"/>
    </source>
</evidence>
<keyword evidence="2" id="KW-1185">Reference proteome</keyword>
<name>A0A4Y2K132_ARAVE</name>
<reference evidence="1 2" key="1">
    <citation type="journal article" date="2019" name="Sci. Rep.">
        <title>Orb-weaving spider Araneus ventricosus genome elucidates the spidroin gene catalogue.</title>
        <authorList>
            <person name="Kono N."/>
            <person name="Nakamura H."/>
            <person name="Ohtoshi R."/>
            <person name="Moran D.A.P."/>
            <person name="Shinohara A."/>
            <person name="Yoshida Y."/>
            <person name="Fujiwara M."/>
            <person name="Mori M."/>
            <person name="Tomita M."/>
            <person name="Arakawa K."/>
        </authorList>
    </citation>
    <scope>NUCLEOTIDE SEQUENCE [LARGE SCALE GENOMIC DNA]</scope>
</reference>
<accession>A0A4Y2K132</accession>
<evidence type="ECO:0000313" key="1">
    <source>
        <dbReference type="EMBL" id="GBM95585.1"/>
    </source>
</evidence>
<dbReference type="AlphaFoldDB" id="A0A4Y2K132"/>
<gene>
    <name evidence="1" type="ORF">AVEN_207046_1</name>
</gene>
<dbReference type="Proteomes" id="UP000499080">
    <property type="component" value="Unassembled WGS sequence"/>
</dbReference>
<dbReference type="EMBL" id="BGPR01004071">
    <property type="protein sequence ID" value="GBM95585.1"/>
    <property type="molecule type" value="Genomic_DNA"/>
</dbReference>
<dbReference type="PANTHER" id="PTHR46060">
    <property type="entry name" value="MARINER MOS1 TRANSPOSASE-LIKE PROTEIN"/>
    <property type="match status" value="1"/>
</dbReference>
<organism evidence="1 2">
    <name type="scientific">Araneus ventricosus</name>
    <name type="common">Orbweaver spider</name>
    <name type="synonym">Epeira ventricosa</name>
    <dbReference type="NCBI Taxonomy" id="182803"/>
    <lineage>
        <taxon>Eukaryota</taxon>
        <taxon>Metazoa</taxon>
        <taxon>Ecdysozoa</taxon>
        <taxon>Arthropoda</taxon>
        <taxon>Chelicerata</taxon>
        <taxon>Arachnida</taxon>
        <taxon>Araneae</taxon>
        <taxon>Araneomorphae</taxon>
        <taxon>Entelegynae</taxon>
        <taxon>Araneoidea</taxon>
        <taxon>Araneidae</taxon>
        <taxon>Araneus</taxon>
    </lineage>
</organism>
<dbReference type="InterPro" id="IPR052709">
    <property type="entry name" value="Transposase-MT_Hybrid"/>
</dbReference>
<comment type="caution">
    <text evidence="1">The sequence shown here is derived from an EMBL/GenBank/DDBJ whole genome shotgun (WGS) entry which is preliminary data.</text>
</comment>
<dbReference type="OrthoDB" id="6118231at2759"/>